<keyword evidence="2" id="KW-1185">Reference proteome</keyword>
<dbReference type="AlphaFoldDB" id="A0A8X6QJ35"/>
<reference evidence="1" key="1">
    <citation type="submission" date="2020-08" db="EMBL/GenBank/DDBJ databases">
        <title>Multicomponent nature underlies the extraordinary mechanical properties of spider dragline silk.</title>
        <authorList>
            <person name="Kono N."/>
            <person name="Nakamura H."/>
            <person name="Mori M."/>
            <person name="Yoshida Y."/>
            <person name="Ohtoshi R."/>
            <person name="Malay A.D."/>
            <person name="Moran D.A.P."/>
            <person name="Tomita M."/>
            <person name="Numata K."/>
            <person name="Arakawa K."/>
        </authorList>
    </citation>
    <scope>NUCLEOTIDE SEQUENCE</scope>
</reference>
<protein>
    <submittedName>
        <fullName evidence="1">Uncharacterized protein</fullName>
    </submittedName>
</protein>
<dbReference type="EMBL" id="BMAW01030425">
    <property type="protein sequence ID" value="GFU16351.1"/>
    <property type="molecule type" value="Genomic_DNA"/>
</dbReference>
<name>A0A8X6QJ35_NEPPI</name>
<dbReference type="Proteomes" id="UP000887013">
    <property type="component" value="Unassembled WGS sequence"/>
</dbReference>
<organism evidence="1 2">
    <name type="scientific">Nephila pilipes</name>
    <name type="common">Giant wood spider</name>
    <name type="synonym">Nephila maculata</name>
    <dbReference type="NCBI Taxonomy" id="299642"/>
    <lineage>
        <taxon>Eukaryota</taxon>
        <taxon>Metazoa</taxon>
        <taxon>Ecdysozoa</taxon>
        <taxon>Arthropoda</taxon>
        <taxon>Chelicerata</taxon>
        <taxon>Arachnida</taxon>
        <taxon>Araneae</taxon>
        <taxon>Araneomorphae</taxon>
        <taxon>Entelegynae</taxon>
        <taxon>Araneoidea</taxon>
        <taxon>Nephilidae</taxon>
        <taxon>Nephila</taxon>
    </lineage>
</organism>
<gene>
    <name evidence="1" type="ORF">NPIL_266111</name>
</gene>
<comment type="caution">
    <text evidence="1">The sequence shown here is derived from an EMBL/GenBank/DDBJ whole genome shotgun (WGS) entry which is preliminary data.</text>
</comment>
<evidence type="ECO:0000313" key="1">
    <source>
        <dbReference type="EMBL" id="GFU16351.1"/>
    </source>
</evidence>
<sequence>MVICEDRKILEKAALVDNLRTTATRKKISKEEFQKKCMELINKISPEHYDNVLSFLQNASDSRHFLPQANQETVPKNLNKEPPN</sequence>
<dbReference type="OrthoDB" id="10351215at2759"/>
<evidence type="ECO:0000313" key="2">
    <source>
        <dbReference type="Proteomes" id="UP000887013"/>
    </source>
</evidence>
<accession>A0A8X6QJ35</accession>
<proteinExistence type="predicted"/>